<reference evidence="1" key="1">
    <citation type="submission" date="2014-11" db="EMBL/GenBank/DDBJ databases">
        <authorList>
            <person name="Amaro Gonzalez C."/>
        </authorList>
    </citation>
    <scope>NUCLEOTIDE SEQUENCE</scope>
</reference>
<dbReference type="AlphaFoldDB" id="A0A0E9WW99"/>
<organism evidence="1">
    <name type="scientific">Anguilla anguilla</name>
    <name type="common">European freshwater eel</name>
    <name type="synonym">Muraena anguilla</name>
    <dbReference type="NCBI Taxonomy" id="7936"/>
    <lineage>
        <taxon>Eukaryota</taxon>
        <taxon>Metazoa</taxon>
        <taxon>Chordata</taxon>
        <taxon>Craniata</taxon>
        <taxon>Vertebrata</taxon>
        <taxon>Euteleostomi</taxon>
        <taxon>Actinopterygii</taxon>
        <taxon>Neopterygii</taxon>
        <taxon>Teleostei</taxon>
        <taxon>Anguilliformes</taxon>
        <taxon>Anguillidae</taxon>
        <taxon>Anguilla</taxon>
    </lineage>
</organism>
<accession>A0A0E9WW99</accession>
<reference evidence="1" key="2">
    <citation type="journal article" date="2015" name="Fish Shellfish Immunol.">
        <title>Early steps in the European eel (Anguilla anguilla)-Vibrio vulnificus interaction in the gills: Role of the RtxA13 toxin.</title>
        <authorList>
            <person name="Callol A."/>
            <person name="Pajuelo D."/>
            <person name="Ebbesson L."/>
            <person name="Teles M."/>
            <person name="MacKenzie S."/>
            <person name="Amaro C."/>
        </authorList>
    </citation>
    <scope>NUCLEOTIDE SEQUENCE</scope>
</reference>
<name>A0A0E9WW99_ANGAN</name>
<sequence>MSLERCAVHKSEETGPYKPLCLRLGLKQMNAISVSVSGTLLSCLHFFCWL</sequence>
<evidence type="ECO:0000313" key="1">
    <source>
        <dbReference type="EMBL" id="JAH94486.1"/>
    </source>
</evidence>
<protein>
    <submittedName>
        <fullName evidence="1">Uncharacterized protein</fullName>
    </submittedName>
</protein>
<dbReference type="EMBL" id="GBXM01014091">
    <property type="protein sequence ID" value="JAH94486.1"/>
    <property type="molecule type" value="Transcribed_RNA"/>
</dbReference>
<proteinExistence type="predicted"/>